<accession>A0AAU7UF94</accession>
<organism evidence="1">
    <name type="scientific">Deinococcus sonorensis KR-87</name>
    <dbReference type="NCBI Taxonomy" id="694439"/>
    <lineage>
        <taxon>Bacteria</taxon>
        <taxon>Thermotogati</taxon>
        <taxon>Deinococcota</taxon>
        <taxon>Deinococci</taxon>
        <taxon>Deinococcales</taxon>
        <taxon>Deinococcaceae</taxon>
        <taxon>Deinococcus</taxon>
    </lineage>
</organism>
<dbReference type="SUPFAM" id="SSF53067">
    <property type="entry name" value="Actin-like ATPase domain"/>
    <property type="match status" value="1"/>
</dbReference>
<dbReference type="EMBL" id="CP158299">
    <property type="protein sequence ID" value="XBV86759.1"/>
    <property type="molecule type" value="Genomic_DNA"/>
</dbReference>
<dbReference type="RefSeq" id="WP_350244837.1">
    <property type="nucleotide sequence ID" value="NZ_CP158299.1"/>
</dbReference>
<dbReference type="PANTHER" id="PTHR18964">
    <property type="entry name" value="ROK (REPRESSOR, ORF, KINASE) FAMILY"/>
    <property type="match status" value="1"/>
</dbReference>
<name>A0AAU7UF94_9DEIO</name>
<sequence length="282" mass="27881">MKVGVDLGGTKLAVGTLDGPLSLRPTPDTAEGIVAEVRALAGEASGIGVCVAGRVDVSTGQTAAANLPQLDGFPLAGALEQGGVQVALLNDADAAALAEHHLGAASGAHTSLYVTVSTGIGAGLVAAGRLHTGAHGQALELGHVSGGPAGQPCPCGRTGCLELVASGTALTRQARTNLNDPAASPEALAALAAEGDRRVLDPLEAAAQALGERLADACILLDPDVVVLGGGVVGGYGERYLTPLRAALTRALGPWHVPDLRVARLGSRAGVLGAILALEQQA</sequence>
<dbReference type="Pfam" id="PF00480">
    <property type="entry name" value="ROK"/>
    <property type="match status" value="1"/>
</dbReference>
<evidence type="ECO:0000313" key="1">
    <source>
        <dbReference type="EMBL" id="XBV86759.1"/>
    </source>
</evidence>
<dbReference type="InterPro" id="IPR000600">
    <property type="entry name" value="ROK"/>
</dbReference>
<reference evidence="1" key="1">
    <citation type="submission" date="2024-06" db="EMBL/GenBank/DDBJ databases">
        <title>Draft Genome Sequence of Deinococcus sonorensis Type Strain KR-87, a Biofilm Producing Representative of the Genus Deinococcus.</title>
        <authorList>
            <person name="Boren L.S."/>
            <person name="Grosso R.A."/>
            <person name="Hugenberg-Cox A.N."/>
            <person name="Hill J.T.E."/>
            <person name="Albert C.M."/>
            <person name="Tuohy J.M."/>
        </authorList>
    </citation>
    <scope>NUCLEOTIDE SEQUENCE</scope>
    <source>
        <strain evidence="1">KR-87</strain>
    </source>
</reference>
<dbReference type="Gene3D" id="3.30.420.40">
    <property type="match status" value="2"/>
</dbReference>
<proteinExistence type="predicted"/>
<protein>
    <submittedName>
        <fullName evidence="1">ROK family protein</fullName>
    </submittedName>
</protein>
<gene>
    <name evidence="1" type="ORF">ABOD76_10740</name>
</gene>
<dbReference type="AlphaFoldDB" id="A0AAU7UF94"/>
<dbReference type="InterPro" id="IPR043129">
    <property type="entry name" value="ATPase_NBD"/>
</dbReference>
<dbReference type="KEGG" id="dsc:ABOD76_10740"/>
<dbReference type="PANTHER" id="PTHR18964:SF173">
    <property type="entry name" value="GLUCOKINASE"/>
    <property type="match status" value="1"/>
</dbReference>